<dbReference type="Proteomes" id="UP001168338">
    <property type="component" value="Unassembled WGS sequence"/>
</dbReference>
<name>A0ABT8M7B8_9EURY</name>
<feature type="transmembrane region" description="Helical" evidence="5">
    <location>
        <begin position="386"/>
        <end position="414"/>
    </location>
</feature>
<dbReference type="InterPro" id="IPR014743">
    <property type="entry name" value="Cl-channel_core"/>
</dbReference>
<gene>
    <name evidence="6" type="ORF">FGU65_02790</name>
</gene>
<feature type="transmembrane region" description="Helical" evidence="5">
    <location>
        <begin position="63"/>
        <end position="79"/>
    </location>
</feature>
<dbReference type="Pfam" id="PF00654">
    <property type="entry name" value="Voltage_CLC"/>
    <property type="match status" value="1"/>
</dbReference>
<feature type="transmembrane region" description="Helical" evidence="5">
    <location>
        <begin position="26"/>
        <end position="51"/>
    </location>
</feature>
<dbReference type="InterPro" id="IPR001807">
    <property type="entry name" value="ClC"/>
</dbReference>
<dbReference type="PANTHER" id="PTHR43427">
    <property type="entry name" value="CHLORIDE CHANNEL PROTEIN CLC-E"/>
    <property type="match status" value="1"/>
</dbReference>
<sequence>MTGAAYDQAEPAACPSGGADPKLREIIFIALVAVAFTAGYIVLYGILINAIWFDNDHAGANRWLIPVGALFFSLLVGLSRKYLHAPTVMEGGFIDSMKGGGQKTDYRTFPGALLSSLFSLLSGVSVGPEGGIVILVGDITAYVQKRLKIAHESADASFGVNIAALASAFNGIVGNPLFTGIFATEFQVGGNRNALKFLTWNLLAGTIGYLFYLSLGLPAFARSIPFAPIGELHPVYVVYAVLLGLVGSLLAVFTGLSMQGIAKIMERIFRGRIILPLLAAGAVTALVGSFVPNLLFSGEKQIHAIIADPAAFGAAMLIAMAIAKILLLALAFQSGFIGGPLFPILFSSTMIGLALNLLFPFLPVSIAVLCIEASVFALALGAPLTAILLVAAVGTADITMLLLLTISAVTAMILGEGIRRRRTALAG</sequence>
<evidence type="ECO:0000256" key="3">
    <source>
        <dbReference type="ARBA" id="ARBA00022989"/>
    </source>
</evidence>
<accession>A0ABT8M7B8</accession>
<evidence type="ECO:0000256" key="1">
    <source>
        <dbReference type="ARBA" id="ARBA00004141"/>
    </source>
</evidence>
<feature type="transmembrane region" description="Helical" evidence="5">
    <location>
        <begin position="273"/>
        <end position="291"/>
    </location>
</feature>
<reference evidence="6" key="1">
    <citation type="submission" date="2019-05" db="EMBL/GenBank/DDBJ databases">
        <title>Methanoculleus sp. FWC-SCC1, a methanogenic archaeon isolated from deep marine cold seep.</title>
        <authorList>
            <person name="Chen Y.-W."/>
            <person name="Chen S.-C."/>
            <person name="Teng N.-H."/>
            <person name="Lai M.-C."/>
        </authorList>
    </citation>
    <scope>NUCLEOTIDE SEQUENCE</scope>
    <source>
        <strain evidence="6">FWC-SCC1</strain>
    </source>
</reference>
<comment type="subcellular location">
    <subcellularLocation>
        <location evidence="1">Membrane</location>
        <topology evidence="1">Multi-pass membrane protein</topology>
    </subcellularLocation>
</comment>
<protein>
    <submittedName>
        <fullName evidence="6">Chloride channel protein</fullName>
    </submittedName>
</protein>
<feature type="transmembrane region" description="Helical" evidence="5">
    <location>
        <begin position="202"/>
        <end position="224"/>
    </location>
</feature>
<dbReference type="InterPro" id="IPR050368">
    <property type="entry name" value="ClC-type_chloride_channel"/>
</dbReference>
<keyword evidence="3 5" id="KW-1133">Transmembrane helix</keyword>
<keyword evidence="4 5" id="KW-0472">Membrane</keyword>
<keyword evidence="7" id="KW-1185">Reference proteome</keyword>
<dbReference type="Gene3D" id="1.10.3080.10">
    <property type="entry name" value="Clc chloride channel"/>
    <property type="match status" value="1"/>
</dbReference>
<dbReference type="EMBL" id="VCYH01000001">
    <property type="protein sequence ID" value="MDN7023831.1"/>
    <property type="molecule type" value="Genomic_DNA"/>
</dbReference>
<evidence type="ECO:0000256" key="4">
    <source>
        <dbReference type="ARBA" id="ARBA00023136"/>
    </source>
</evidence>
<feature type="transmembrane region" description="Helical" evidence="5">
    <location>
        <begin position="236"/>
        <end position="261"/>
    </location>
</feature>
<dbReference type="SUPFAM" id="SSF81340">
    <property type="entry name" value="Clc chloride channel"/>
    <property type="match status" value="1"/>
</dbReference>
<comment type="caution">
    <text evidence="6">The sequence shown here is derived from an EMBL/GenBank/DDBJ whole genome shotgun (WGS) entry which is preliminary data.</text>
</comment>
<proteinExistence type="predicted"/>
<evidence type="ECO:0000313" key="7">
    <source>
        <dbReference type="Proteomes" id="UP001168338"/>
    </source>
</evidence>
<evidence type="ECO:0000313" key="6">
    <source>
        <dbReference type="EMBL" id="MDN7023831.1"/>
    </source>
</evidence>
<organism evidence="6 7">
    <name type="scientific">Methanoculleus frigidifontis</name>
    <dbReference type="NCBI Taxonomy" id="2584085"/>
    <lineage>
        <taxon>Archaea</taxon>
        <taxon>Methanobacteriati</taxon>
        <taxon>Methanobacteriota</taxon>
        <taxon>Stenosarchaea group</taxon>
        <taxon>Methanomicrobia</taxon>
        <taxon>Methanomicrobiales</taxon>
        <taxon>Methanomicrobiaceae</taxon>
        <taxon>Methanoculleus</taxon>
    </lineage>
</organism>
<evidence type="ECO:0000256" key="5">
    <source>
        <dbReference type="SAM" id="Phobius"/>
    </source>
</evidence>
<evidence type="ECO:0000256" key="2">
    <source>
        <dbReference type="ARBA" id="ARBA00022692"/>
    </source>
</evidence>
<feature type="transmembrane region" description="Helical" evidence="5">
    <location>
        <begin position="311"/>
        <end position="332"/>
    </location>
</feature>
<keyword evidence="2 5" id="KW-0812">Transmembrane</keyword>